<dbReference type="InterPro" id="IPR027469">
    <property type="entry name" value="Cation_efflux_TMD_sf"/>
</dbReference>
<organism evidence="7 8">
    <name type="scientific">Azospirillum argentinense</name>
    <dbReference type="NCBI Taxonomy" id="2970906"/>
    <lineage>
        <taxon>Bacteria</taxon>
        <taxon>Pseudomonadati</taxon>
        <taxon>Pseudomonadota</taxon>
        <taxon>Alphaproteobacteria</taxon>
        <taxon>Rhodospirillales</taxon>
        <taxon>Azospirillaceae</taxon>
        <taxon>Azospirillum</taxon>
    </lineage>
</organism>
<evidence type="ECO:0000256" key="1">
    <source>
        <dbReference type="ARBA" id="ARBA00004141"/>
    </source>
</evidence>
<feature type="transmembrane region" description="Helical" evidence="5">
    <location>
        <begin position="106"/>
        <end position="125"/>
    </location>
</feature>
<evidence type="ECO:0000256" key="2">
    <source>
        <dbReference type="ARBA" id="ARBA00022692"/>
    </source>
</evidence>
<feature type="transmembrane region" description="Helical" evidence="5">
    <location>
        <begin position="137"/>
        <end position="159"/>
    </location>
</feature>
<dbReference type="RefSeq" id="WP_051657889.1">
    <property type="nucleotide sequence ID" value="NZ_CP007793.1"/>
</dbReference>
<evidence type="ECO:0000256" key="5">
    <source>
        <dbReference type="SAM" id="Phobius"/>
    </source>
</evidence>
<proteinExistence type="predicted"/>
<keyword evidence="4 5" id="KW-0472">Membrane</keyword>
<dbReference type="GO" id="GO:0016020">
    <property type="term" value="C:membrane"/>
    <property type="evidence" value="ECO:0007669"/>
    <property type="project" value="UniProtKB-SubCell"/>
</dbReference>
<evidence type="ECO:0000256" key="3">
    <source>
        <dbReference type="ARBA" id="ARBA00022989"/>
    </source>
</evidence>
<protein>
    <recommendedName>
        <fullName evidence="6">Cation efflux protein transmembrane domain-containing protein</fullName>
    </recommendedName>
</protein>
<feature type="transmembrane region" description="Helical" evidence="5">
    <location>
        <begin position="200"/>
        <end position="218"/>
    </location>
</feature>
<gene>
    <name evidence="7" type="ORF">ABAZ39_09150</name>
</gene>
<reference evidence="7 8" key="1">
    <citation type="journal article" date="2014" name="Genome Announc.">
        <title>Complete Genome Sequence of the Model Rhizosphere Strain Azospirillum brasilense Az39, Successfully Applied in Agriculture.</title>
        <authorList>
            <person name="Rivera D."/>
            <person name="Revale S."/>
            <person name="Molina R."/>
            <person name="Gualpa J."/>
            <person name="Puente M."/>
            <person name="Maroniche G."/>
            <person name="Paris G."/>
            <person name="Baker D."/>
            <person name="Clavijo B."/>
            <person name="McLay K."/>
            <person name="Spaepen S."/>
            <person name="Perticari A."/>
            <person name="Vazquez M."/>
            <person name="Wisniewski-Dye F."/>
            <person name="Watkins C."/>
            <person name="Martinez-Abarca F."/>
            <person name="Vanderleyden J."/>
            <person name="Cassan F."/>
        </authorList>
    </citation>
    <scope>NUCLEOTIDE SEQUENCE [LARGE SCALE GENOMIC DNA]</scope>
    <source>
        <strain evidence="7 8">Az39</strain>
    </source>
</reference>
<dbReference type="Pfam" id="PF01545">
    <property type="entry name" value="Cation_efflux"/>
    <property type="match status" value="1"/>
</dbReference>
<feature type="domain" description="Cation efflux protein transmembrane" evidence="6">
    <location>
        <begin position="106"/>
        <end position="225"/>
    </location>
</feature>
<name>A0A060DHD4_9PROT</name>
<keyword evidence="3 5" id="KW-1133">Transmembrane helix</keyword>
<feature type="transmembrane region" description="Helical" evidence="5">
    <location>
        <begin position="72"/>
        <end position="94"/>
    </location>
</feature>
<comment type="subcellular location">
    <subcellularLocation>
        <location evidence="1">Membrane</location>
        <topology evidence="1">Multi-pass membrane protein</topology>
    </subcellularLocation>
</comment>
<keyword evidence="2 5" id="KW-0812">Transmembrane</keyword>
<evidence type="ECO:0000256" key="4">
    <source>
        <dbReference type="ARBA" id="ARBA00023136"/>
    </source>
</evidence>
<feature type="transmembrane region" description="Helical" evidence="5">
    <location>
        <begin position="171"/>
        <end position="194"/>
    </location>
</feature>
<sequence>MERVARVEGDGMAGNCCGGSCGSGGGSGRPNAGLPKGGRQADYRRTLRLALLVNGLMAAVALAAGLDTQSMALRASALDFLAAALTHGVGLWMMGRGLESRGWATLARGLALTVLGLAVVAATAWSATAGTVPDAPVMSLVALLGMGASLSVAVLLFAGRRGGLTLRAVWLCARNGVLTNAAVMMAAAGAWVMGQGWPDHLVAAVIAVTVLSAAVTALRQAVAELRAWHAPADPTGLGKGA</sequence>
<evidence type="ECO:0000259" key="6">
    <source>
        <dbReference type="Pfam" id="PF01545"/>
    </source>
</evidence>
<accession>A0A060DHD4</accession>
<evidence type="ECO:0000313" key="8">
    <source>
        <dbReference type="Proteomes" id="UP000027186"/>
    </source>
</evidence>
<dbReference type="Proteomes" id="UP000027186">
    <property type="component" value="Chromosome"/>
</dbReference>
<dbReference type="KEGG" id="abq:ABAZ39_09150"/>
<evidence type="ECO:0000313" key="7">
    <source>
        <dbReference type="EMBL" id="AIB12165.1"/>
    </source>
</evidence>
<dbReference type="Gene3D" id="1.20.1510.10">
    <property type="entry name" value="Cation efflux protein transmembrane domain"/>
    <property type="match status" value="1"/>
</dbReference>
<dbReference type="SUPFAM" id="SSF161111">
    <property type="entry name" value="Cation efflux protein transmembrane domain-like"/>
    <property type="match status" value="1"/>
</dbReference>
<dbReference type="InterPro" id="IPR058533">
    <property type="entry name" value="Cation_efflux_TM"/>
</dbReference>
<dbReference type="EMBL" id="CP007793">
    <property type="protein sequence ID" value="AIB12165.1"/>
    <property type="molecule type" value="Genomic_DNA"/>
</dbReference>
<feature type="transmembrane region" description="Helical" evidence="5">
    <location>
        <begin position="46"/>
        <end position="66"/>
    </location>
</feature>
<dbReference type="AlphaFoldDB" id="A0A060DHD4"/>